<protein>
    <recommendedName>
        <fullName evidence="3">EF-hand domain-containing protein</fullName>
    </recommendedName>
</protein>
<organism evidence="1 2">
    <name type="scientific">Protopolystoma xenopodis</name>
    <dbReference type="NCBI Taxonomy" id="117903"/>
    <lineage>
        <taxon>Eukaryota</taxon>
        <taxon>Metazoa</taxon>
        <taxon>Spiralia</taxon>
        <taxon>Lophotrochozoa</taxon>
        <taxon>Platyhelminthes</taxon>
        <taxon>Monogenea</taxon>
        <taxon>Polyopisthocotylea</taxon>
        <taxon>Polystomatidea</taxon>
        <taxon>Polystomatidae</taxon>
        <taxon>Protopolystoma</taxon>
    </lineage>
</organism>
<accession>A0A448XEX0</accession>
<dbReference type="EMBL" id="CAAALY010249062">
    <property type="protein sequence ID" value="VEL35084.1"/>
    <property type="molecule type" value="Genomic_DNA"/>
</dbReference>
<sequence>MIKFTNIQPRDEKPEIGNSLAIKRNQRQNWDLIVLPRISTAGDKWDIETLMSYIRHIVLINRISLKPFFEDFDQLRSGRITRTQFYRCLAKAGLSRIELHPLSPAQMELLYAKGPAII</sequence>
<evidence type="ECO:0000313" key="2">
    <source>
        <dbReference type="Proteomes" id="UP000784294"/>
    </source>
</evidence>
<dbReference type="InterPro" id="IPR011992">
    <property type="entry name" value="EF-hand-dom_pair"/>
</dbReference>
<name>A0A448XEX0_9PLAT</name>
<gene>
    <name evidence="1" type="ORF">PXEA_LOCUS28524</name>
</gene>
<evidence type="ECO:0000313" key="1">
    <source>
        <dbReference type="EMBL" id="VEL35084.1"/>
    </source>
</evidence>
<proteinExistence type="predicted"/>
<keyword evidence="2" id="KW-1185">Reference proteome</keyword>
<evidence type="ECO:0008006" key="3">
    <source>
        <dbReference type="Google" id="ProtNLM"/>
    </source>
</evidence>
<dbReference type="SUPFAM" id="SSF47473">
    <property type="entry name" value="EF-hand"/>
    <property type="match status" value="1"/>
</dbReference>
<comment type="caution">
    <text evidence="1">The sequence shown here is derived from an EMBL/GenBank/DDBJ whole genome shotgun (WGS) entry which is preliminary data.</text>
</comment>
<reference evidence="1" key="1">
    <citation type="submission" date="2018-11" db="EMBL/GenBank/DDBJ databases">
        <authorList>
            <consortium name="Pathogen Informatics"/>
        </authorList>
    </citation>
    <scope>NUCLEOTIDE SEQUENCE</scope>
</reference>
<dbReference type="AlphaFoldDB" id="A0A448XEX0"/>
<dbReference type="OrthoDB" id="272072at2759"/>
<dbReference type="Proteomes" id="UP000784294">
    <property type="component" value="Unassembled WGS sequence"/>
</dbReference>